<reference evidence="2" key="1">
    <citation type="submission" date="2015-01" db="EMBL/GenBank/DDBJ databases">
        <authorList>
            <person name="Aksoy S."/>
            <person name="Warren W."/>
            <person name="Wilson R.K."/>
        </authorList>
    </citation>
    <scope>NUCLEOTIDE SEQUENCE [LARGE SCALE GENOMIC DNA]</scope>
    <source>
        <strain evidence="2">IAEA</strain>
    </source>
</reference>
<protein>
    <submittedName>
        <fullName evidence="1">Uncharacterized protein</fullName>
    </submittedName>
</protein>
<keyword evidence="2" id="KW-1185">Reference proteome</keyword>
<dbReference type="EnsemblMetazoa" id="GPPI026989-RA">
    <property type="protein sequence ID" value="GPPI026989-PA"/>
    <property type="gene ID" value="GPPI026989"/>
</dbReference>
<name>A0A1B0BDZ6_9MUSC</name>
<dbReference type="VEuPathDB" id="VectorBase:GPPI026989"/>
<organism evidence="1 2">
    <name type="scientific">Glossina palpalis gambiensis</name>
    <dbReference type="NCBI Taxonomy" id="67801"/>
    <lineage>
        <taxon>Eukaryota</taxon>
        <taxon>Metazoa</taxon>
        <taxon>Ecdysozoa</taxon>
        <taxon>Arthropoda</taxon>
        <taxon>Hexapoda</taxon>
        <taxon>Insecta</taxon>
        <taxon>Pterygota</taxon>
        <taxon>Neoptera</taxon>
        <taxon>Endopterygota</taxon>
        <taxon>Diptera</taxon>
        <taxon>Brachycera</taxon>
        <taxon>Muscomorpha</taxon>
        <taxon>Hippoboscoidea</taxon>
        <taxon>Glossinidae</taxon>
        <taxon>Glossina</taxon>
    </lineage>
</organism>
<sequence>MKIYFSVRERLSMVVFCPELGAAAVDPGGTLAELLRPGTVGVAVVVVVVVVVVGGGGGDDDGFDVGGGCCCCCCCGGGGGLEALNCLTQWPELVLLGILQSYSNFIATNDVGRISFKTSRYNWFLIVLCIAS</sequence>
<dbReference type="Proteomes" id="UP000092460">
    <property type="component" value="Unassembled WGS sequence"/>
</dbReference>
<dbReference type="EMBL" id="JXJN01012736">
    <property type="status" value="NOT_ANNOTATED_CDS"/>
    <property type="molecule type" value="Genomic_DNA"/>
</dbReference>
<dbReference type="AlphaFoldDB" id="A0A1B0BDZ6"/>
<proteinExistence type="predicted"/>
<evidence type="ECO:0000313" key="1">
    <source>
        <dbReference type="EnsemblMetazoa" id="GPPI026989-PA"/>
    </source>
</evidence>
<accession>A0A1B0BDZ6</accession>
<reference evidence="1" key="2">
    <citation type="submission" date="2020-05" db="UniProtKB">
        <authorList>
            <consortium name="EnsemblMetazoa"/>
        </authorList>
    </citation>
    <scope>IDENTIFICATION</scope>
    <source>
        <strain evidence="1">IAEA</strain>
    </source>
</reference>
<evidence type="ECO:0000313" key="2">
    <source>
        <dbReference type="Proteomes" id="UP000092460"/>
    </source>
</evidence>